<accession>V2Y424</accession>
<dbReference type="EMBL" id="ACIL03000013">
    <property type="protein sequence ID" value="ESL02842.1"/>
    <property type="molecule type" value="Genomic_DNA"/>
</dbReference>
<dbReference type="SMART" id="SM00460">
    <property type="entry name" value="TGc"/>
    <property type="match status" value="1"/>
</dbReference>
<evidence type="ECO:0000313" key="3">
    <source>
        <dbReference type="EMBL" id="ESL02842.1"/>
    </source>
</evidence>
<evidence type="ECO:0000259" key="2">
    <source>
        <dbReference type="SMART" id="SM00460"/>
    </source>
</evidence>
<sequence>MFSKEFNKKIIERLDYRIKELKLTLLKEELDRIAEREDSDVTEALYYLYAFMPLSDIGDYTTETFLDFARQGAFLFKEGEFRGKVDEKIFAEYVLGARINNEDISENRSFFYKEVSDLIKDKSMKAAVIELNYWCSSKVTYRTTDNRTAGPITVYNNTYGRCGEESTFAVSVFRSVGIPARQVYVPLWSHCDDNHAWVEVWCDGRWYFLGACEPEDELNQGWFLNASKRAMMVHARCYNPELEKDVNAGVGIPVAVNVLSTYAPTKEVTVKLVNEAGKAVPDTRVYFKVINYSYLGDVAVTCTDKNGITKLKTGNGSIIISAGSGGSYGEILVDTENTTNVELKLSKEGYREVENSFVMRAPGLLNSGTGENQVKSGGSDERKKKEAKKRADKEGGLFDKEAANKAVEGFKEDDRKALLDILSKSCSNQTELQKFLTEINEIPAEWKLELLKSLADKDYQDTATYTLFEHCLYTDINLCEKYPKDIFYKYVLCPRVSYEKILPFRKYLLEKFKGTKVSDIDEIREFFSKVNSELKEKPEFEYANLISTAYGAYWSGYASARSKRVIFIQILRSLGIPARLNPKDDSMEVYLNGEFVAIEVSKESPKGKLEFEFAGDVHWSYYENFSLSKFTDNEYDPLSLNTEDITKADNIVELSVGTYRLVTSNRLPNGNIFAKSVIADVEEGKTTKLPVSFYEAKISDMLSDYPIRNISFENKNAEKISIQELTKADNGIFIWLNAKAEPTEHILNELFDKKELFNRLKTKIYFVVKNEKELEDTNIKRVSEALVNKEILFEAFDTETGKLARELYLEPGLYPLICMVNKEGKGVYGTAGYNVGTADMLLKICGYLEEE</sequence>
<feature type="compositionally biased region" description="Basic and acidic residues" evidence="1">
    <location>
        <begin position="378"/>
        <end position="393"/>
    </location>
</feature>
<dbReference type="SUPFAM" id="SSF54001">
    <property type="entry name" value="Cysteine proteinases"/>
    <property type="match status" value="2"/>
</dbReference>
<comment type="caution">
    <text evidence="3">The sequence shown here is derived from an EMBL/GenBank/DDBJ whole genome shotgun (WGS) entry which is preliminary data.</text>
</comment>
<feature type="domain" description="Transglutaminase-like" evidence="2">
    <location>
        <begin position="154"/>
        <end position="213"/>
    </location>
</feature>
<dbReference type="RefSeq" id="WP_023354584.1">
    <property type="nucleotide sequence ID" value="NZ_KI535368.1"/>
</dbReference>
<name>V2Y424_9FIRM</name>
<dbReference type="AlphaFoldDB" id="V2Y424"/>
<dbReference type="OrthoDB" id="9787782at2"/>
<feature type="region of interest" description="Disordered" evidence="1">
    <location>
        <begin position="362"/>
        <end position="393"/>
    </location>
</feature>
<evidence type="ECO:0000256" key="1">
    <source>
        <dbReference type="SAM" id="MobiDB-lite"/>
    </source>
</evidence>
<feature type="compositionally biased region" description="Polar residues" evidence="1">
    <location>
        <begin position="366"/>
        <end position="376"/>
    </location>
</feature>
<organism evidence="3 4">
    <name type="scientific">Catonella morbi ATCC 51271</name>
    <dbReference type="NCBI Taxonomy" id="592026"/>
    <lineage>
        <taxon>Bacteria</taxon>
        <taxon>Bacillati</taxon>
        <taxon>Bacillota</taxon>
        <taxon>Clostridia</taxon>
        <taxon>Lachnospirales</taxon>
        <taxon>Lachnospiraceae</taxon>
        <taxon>Catonella</taxon>
    </lineage>
</organism>
<keyword evidence="4" id="KW-1185">Reference proteome</keyword>
<dbReference type="PANTHER" id="PTHR35532:SF5">
    <property type="entry name" value="CARBOHYDRATE-BINDING DOMAIN-CONTAINING PROTEIN"/>
    <property type="match status" value="1"/>
</dbReference>
<dbReference type="InterPro" id="IPR038765">
    <property type="entry name" value="Papain-like_cys_pep_sf"/>
</dbReference>
<dbReference type="Pfam" id="PF01841">
    <property type="entry name" value="Transglut_core"/>
    <property type="match status" value="1"/>
</dbReference>
<dbReference type="InterPro" id="IPR002931">
    <property type="entry name" value="Transglutaminase-like"/>
</dbReference>
<gene>
    <name evidence="3" type="ORF">GCWU0000282_001712</name>
</gene>
<reference evidence="3 4" key="1">
    <citation type="submission" date="2013-06" db="EMBL/GenBank/DDBJ databases">
        <authorList>
            <person name="Weinstock G."/>
            <person name="Sodergren E."/>
            <person name="Clifton S."/>
            <person name="Fulton L."/>
            <person name="Fulton B."/>
            <person name="Courtney L."/>
            <person name="Fronick C."/>
            <person name="Harrison M."/>
            <person name="Strong C."/>
            <person name="Farmer C."/>
            <person name="Delahaunty K."/>
            <person name="Markovic C."/>
            <person name="Hall O."/>
            <person name="Minx P."/>
            <person name="Tomlinson C."/>
            <person name="Mitreva M."/>
            <person name="Nelson J."/>
            <person name="Hou S."/>
            <person name="Wollam A."/>
            <person name="Pepin K.H."/>
            <person name="Johnson M."/>
            <person name="Bhonagiri V."/>
            <person name="Nash W.E."/>
            <person name="Warren W."/>
            <person name="Chinwalla A."/>
            <person name="Mardis E.R."/>
            <person name="Wilson R.K."/>
        </authorList>
    </citation>
    <scope>NUCLEOTIDE SEQUENCE [LARGE SCALE GENOMIC DNA]</scope>
    <source>
        <strain evidence="3 4">ATCC 51271</strain>
    </source>
</reference>
<protein>
    <submittedName>
        <fullName evidence="3">Transglutaminase-like protein</fullName>
    </submittedName>
</protein>
<dbReference type="Proteomes" id="UP000018227">
    <property type="component" value="Unassembled WGS sequence"/>
</dbReference>
<dbReference type="Gene3D" id="2.60.40.1120">
    <property type="entry name" value="Carboxypeptidase-like, regulatory domain"/>
    <property type="match status" value="1"/>
</dbReference>
<proteinExistence type="predicted"/>
<dbReference type="HOGENOM" id="CLU_325905_0_0_9"/>
<dbReference type="STRING" id="592026.GCWU0000282_001712"/>
<dbReference type="eggNOG" id="COG1305">
    <property type="taxonomic scope" value="Bacteria"/>
</dbReference>
<dbReference type="Gene3D" id="3.10.620.30">
    <property type="match status" value="1"/>
</dbReference>
<evidence type="ECO:0000313" key="4">
    <source>
        <dbReference type="Proteomes" id="UP000018227"/>
    </source>
</evidence>
<dbReference type="PANTHER" id="PTHR35532">
    <property type="entry name" value="SIMILAR TO POLYHYDROXYALKANOATE DEPOLYMERASE"/>
    <property type="match status" value="1"/>
</dbReference>